<protein>
    <submittedName>
        <fullName evidence="1">Uncharacterized protein</fullName>
    </submittedName>
</protein>
<proteinExistence type="predicted"/>
<reference evidence="1 2" key="1">
    <citation type="submission" date="2021-03" db="EMBL/GenBank/DDBJ databases">
        <title>Sequencing the genomes of 1000 actinobacteria strains.</title>
        <authorList>
            <person name="Klenk H.-P."/>
        </authorList>
    </citation>
    <scope>NUCLEOTIDE SEQUENCE [LARGE SCALE GENOMIC DNA]</scope>
    <source>
        <strain evidence="1 2">DSM 46670</strain>
    </source>
</reference>
<comment type="caution">
    <text evidence="1">The sequence shown here is derived from an EMBL/GenBank/DDBJ whole genome shotgun (WGS) entry which is preliminary data.</text>
</comment>
<dbReference type="Proteomes" id="UP001519332">
    <property type="component" value="Unassembled WGS sequence"/>
</dbReference>
<dbReference type="Gene3D" id="2.60.40.10">
    <property type="entry name" value="Immunoglobulins"/>
    <property type="match status" value="1"/>
</dbReference>
<evidence type="ECO:0000313" key="2">
    <source>
        <dbReference type="Proteomes" id="UP001519332"/>
    </source>
</evidence>
<dbReference type="EMBL" id="JAGINW010000001">
    <property type="protein sequence ID" value="MBP2322839.1"/>
    <property type="molecule type" value="Genomic_DNA"/>
</dbReference>
<name>A0ABS4TFT0_9PSEU</name>
<sequence length="348" mass="37522">MSSPLFTYYDAFRLFAAEDKQYELTFPTKGQVPANVAYSVRTADLAAVTARFYGQHPDAPPITGANNIGFEVPVGLSFYTPAKPGSQRIEYFTPGKWRLAVSTARDSSRTQEMALAAGGTYQVEWNRAVLSPGFTGRTSSELGVDHPWAFRRNGLMPIEVPFYTDAAGHTVTPDTETGTADGTISLYNGDQLIGTQNSPGKGIFWVGQHDSEFRLVAEANRDQQWWPLSTKVTSEWAFSAPFRQGPFDVALPLLTVRAEPPVDLGNKSPGGPVEIPLTVTRQDGPATVSGLSLEYSVDDGATWQQAPITAGKAAVTNPAGGYVSLRTKATDTEGNGVTTTVIRAYQTT</sequence>
<dbReference type="InterPro" id="IPR013783">
    <property type="entry name" value="Ig-like_fold"/>
</dbReference>
<organism evidence="1 2">
    <name type="scientific">Kibdelosporangium banguiense</name>
    <dbReference type="NCBI Taxonomy" id="1365924"/>
    <lineage>
        <taxon>Bacteria</taxon>
        <taxon>Bacillati</taxon>
        <taxon>Actinomycetota</taxon>
        <taxon>Actinomycetes</taxon>
        <taxon>Pseudonocardiales</taxon>
        <taxon>Pseudonocardiaceae</taxon>
        <taxon>Kibdelosporangium</taxon>
    </lineage>
</organism>
<evidence type="ECO:0000313" key="1">
    <source>
        <dbReference type="EMBL" id="MBP2322839.1"/>
    </source>
</evidence>
<gene>
    <name evidence="1" type="ORF">JOF56_003224</name>
</gene>
<keyword evidence="2" id="KW-1185">Reference proteome</keyword>
<dbReference type="RefSeq" id="WP_209638564.1">
    <property type="nucleotide sequence ID" value="NZ_JAGINW010000001.1"/>
</dbReference>
<accession>A0ABS4TFT0</accession>